<evidence type="ECO:0000313" key="3">
    <source>
        <dbReference type="EMBL" id="MFC0340548.1"/>
    </source>
</evidence>
<name>A0ABV6I2U9_9RHOB</name>
<evidence type="ECO:0000259" key="2">
    <source>
        <dbReference type="Pfam" id="PF20298"/>
    </source>
</evidence>
<dbReference type="InterPro" id="IPR046891">
    <property type="entry name" value="E2-ntca"/>
</dbReference>
<dbReference type="Pfam" id="PF20272">
    <property type="entry name" value="E2-Crich"/>
    <property type="match status" value="1"/>
</dbReference>
<feature type="domain" description="Prokaryotic E2" evidence="2">
    <location>
        <begin position="18"/>
        <end position="122"/>
    </location>
</feature>
<accession>A0ABV6I2U9</accession>
<dbReference type="Pfam" id="PF20298">
    <property type="entry name" value="E2-ntca"/>
    <property type="match status" value="1"/>
</dbReference>
<protein>
    <submittedName>
        <fullName evidence="3">E2 domain-containing protein</fullName>
    </submittedName>
</protein>
<evidence type="ECO:0000313" key="4">
    <source>
        <dbReference type="Proteomes" id="UP001589799"/>
    </source>
</evidence>
<gene>
    <name evidence="3" type="ORF">ACFFII_07190</name>
</gene>
<dbReference type="RefSeq" id="WP_377698210.1">
    <property type="nucleotide sequence ID" value="NZ_JBHLWE010000019.1"/>
</dbReference>
<comment type="caution">
    <text evidence="3">The sequence shown here is derived from an EMBL/GenBank/DDBJ whole genome shotgun (WGS) entry which is preliminary data.</text>
</comment>
<dbReference type="Proteomes" id="UP001589799">
    <property type="component" value="Unassembled WGS sequence"/>
</dbReference>
<keyword evidence="4" id="KW-1185">Reference proteome</keyword>
<dbReference type="InterPro" id="IPR046892">
    <property type="entry name" value="E2-Crich"/>
</dbReference>
<feature type="domain" description="Cysteine-rich" evidence="1">
    <location>
        <begin position="129"/>
        <end position="257"/>
    </location>
</feature>
<dbReference type="EMBL" id="JBHLWE010000019">
    <property type="protein sequence ID" value="MFC0340548.1"/>
    <property type="molecule type" value="Genomic_DNA"/>
</dbReference>
<organism evidence="3 4">
    <name type="scientific">Paracoccus niistensis</name>
    <dbReference type="NCBI Taxonomy" id="632935"/>
    <lineage>
        <taxon>Bacteria</taxon>
        <taxon>Pseudomonadati</taxon>
        <taxon>Pseudomonadota</taxon>
        <taxon>Alphaproteobacteria</taxon>
        <taxon>Rhodobacterales</taxon>
        <taxon>Paracoccaceae</taxon>
        <taxon>Paracoccus</taxon>
    </lineage>
</organism>
<sequence>MTQPPIDLLTRWAAEFGATVTAVQATYLEFTFPVFRPDGTAPTYAIVAEVREDEVAAREATPTRLPAFCPERHINRDGTFCLGWGRADDLEVRDEETARAWWARLFKFLTLQERATRLRRWPDRRTWPHGDAAGHQFRAEWAAHRLGSPFVEDLAQGRLGVARKGHGSGGAGLQMLRDGRRLYSVWEDTRRAVNLRQRCICIMGRASPPAVLRSCGDHADAVVELAFALQDRATAEAAFWAGLEGTSCCGTMDCCPLSLGLSRGAE</sequence>
<evidence type="ECO:0000259" key="1">
    <source>
        <dbReference type="Pfam" id="PF20272"/>
    </source>
</evidence>
<proteinExistence type="predicted"/>
<reference evidence="3 4" key="1">
    <citation type="submission" date="2024-09" db="EMBL/GenBank/DDBJ databases">
        <authorList>
            <person name="Sun Q."/>
            <person name="Mori K."/>
        </authorList>
    </citation>
    <scope>NUCLEOTIDE SEQUENCE [LARGE SCALE GENOMIC DNA]</scope>
    <source>
        <strain evidence="3 4">KCTC 22789</strain>
    </source>
</reference>